<organism evidence="2">
    <name type="scientific">Timema poppense</name>
    <name type="common">Walking stick</name>
    <dbReference type="NCBI Taxonomy" id="170557"/>
    <lineage>
        <taxon>Eukaryota</taxon>
        <taxon>Metazoa</taxon>
        <taxon>Ecdysozoa</taxon>
        <taxon>Arthropoda</taxon>
        <taxon>Hexapoda</taxon>
        <taxon>Insecta</taxon>
        <taxon>Pterygota</taxon>
        <taxon>Neoptera</taxon>
        <taxon>Polyneoptera</taxon>
        <taxon>Phasmatodea</taxon>
        <taxon>Timematodea</taxon>
        <taxon>Timematoidea</taxon>
        <taxon>Timematidae</taxon>
        <taxon>Timema</taxon>
    </lineage>
</organism>
<feature type="compositionally biased region" description="Polar residues" evidence="1">
    <location>
        <begin position="18"/>
        <end position="37"/>
    </location>
</feature>
<proteinExistence type="predicted"/>
<dbReference type="AlphaFoldDB" id="A0A7R9D853"/>
<sequence length="215" mass="23663">MGNQERYTGDNYVVHPSVITSGNNSYENDPQQRTSNPLPLRTQEGRTILFQAVQNGVSEFDLDNFQFRENIVKPNITVCGYPTWSNIVLTPSLPTITLTPTATHVAGTSCSTATHAAGTSFCSTATHITGTVTLPLTATHVPRPAPYRPTAVLPYVPQRLALPGLPHVPPRFMYAAIYGVNIQEKIRSKSFVLMNQHGNEDIRVQARKIYEAVKS</sequence>
<reference evidence="2" key="1">
    <citation type="submission" date="2020-11" db="EMBL/GenBank/DDBJ databases">
        <authorList>
            <person name="Tran Van P."/>
        </authorList>
    </citation>
    <scope>NUCLEOTIDE SEQUENCE</scope>
</reference>
<name>A0A7R9D853_TIMPO</name>
<dbReference type="EMBL" id="OD003620">
    <property type="protein sequence ID" value="CAD7408281.1"/>
    <property type="molecule type" value="Genomic_DNA"/>
</dbReference>
<evidence type="ECO:0000313" key="2">
    <source>
        <dbReference type="EMBL" id="CAD7408281.1"/>
    </source>
</evidence>
<protein>
    <submittedName>
        <fullName evidence="2">Uncharacterized protein</fullName>
    </submittedName>
</protein>
<gene>
    <name evidence="2" type="ORF">TPSB3V08_LOCUS6270</name>
</gene>
<accession>A0A7R9D853</accession>
<evidence type="ECO:0000256" key="1">
    <source>
        <dbReference type="SAM" id="MobiDB-lite"/>
    </source>
</evidence>
<feature type="region of interest" description="Disordered" evidence="1">
    <location>
        <begin position="1"/>
        <end position="39"/>
    </location>
</feature>